<protein>
    <submittedName>
        <fullName evidence="1">Uncharacterized protein YtpQ (UPF0354 family)</fullName>
    </submittedName>
</protein>
<comment type="caution">
    <text evidence="1">The sequence shown here is derived from an EMBL/GenBank/DDBJ whole genome shotgun (WGS) entry which is preliminary data.</text>
</comment>
<sequence>MIIDEIKDKVYPWIKVIYEPGEIVPDSIHEIEFAKEDEPIIKRWLGNLAIFYAVDMGDNFSLIQARDLTEYWTIDRIHEVSLDNLQRDIEYKFTNTNFGGHGLIAGGDHEAGSICLTNLWDWCAENVNDNLIVAIPAKDMVMMVPENDSEKIEKLKEMVTDIFEYGDRLLTKQLYNFDRQTSSWSLWGQDE</sequence>
<organism evidence="1 2">
    <name type="scientific">Algoriphagus iocasae</name>
    <dbReference type="NCBI Taxonomy" id="1836499"/>
    <lineage>
        <taxon>Bacteria</taxon>
        <taxon>Pseudomonadati</taxon>
        <taxon>Bacteroidota</taxon>
        <taxon>Cytophagia</taxon>
        <taxon>Cytophagales</taxon>
        <taxon>Cyclobacteriaceae</taxon>
        <taxon>Algoriphagus</taxon>
    </lineage>
</organism>
<dbReference type="Proteomes" id="UP000588604">
    <property type="component" value="Unassembled WGS sequence"/>
</dbReference>
<name>A0A841MHK3_9BACT</name>
<dbReference type="RefSeq" id="WP_184492894.1">
    <property type="nucleotide sequence ID" value="NZ_JACIJO010000001.1"/>
</dbReference>
<accession>A0A841MHK3</accession>
<dbReference type="EMBL" id="JACIJO010000001">
    <property type="protein sequence ID" value="MBB6324947.1"/>
    <property type="molecule type" value="Genomic_DNA"/>
</dbReference>
<dbReference type="AlphaFoldDB" id="A0A841MHK3"/>
<reference evidence="1 2" key="1">
    <citation type="submission" date="2020-08" db="EMBL/GenBank/DDBJ databases">
        <title>Genomic Encyclopedia of Type Strains, Phase IV (KMG-IV): sequencing the most valuable type-strain genomes for metagenomic binning, comparative biology and taxonomic classification.</title>
        <authorList>
            <person name="Goeker M."/>
        </authorList>
    </citation>
    <scope>NUCLEOTIDE SEQUENCE [LARGE SCALE GENOMIC DNA]</scope>
    <source>
        <strain evidence="1 2">DSM 102044</strain>
    </source>
</reference>
<gene>
    <name evidence="1" type="ORF">FHS59_000562</name>
</gene>
<evidence type="ECO:0000313" key="2">
    <source>
        <dbReference type="Proteomes" id="UP000588604"/>
    </source>
</evidence>
<evidence type="ECO:0000313" key="1">
    <source>
        <dbReference type="EMBL" id="MBB6324947.1"/>
    </source>
</evidence>
<dbReference type="Pfam" id="PF07285">
    <property type="entry name" value="DUF1444"/>
    <property type="match status" value="1"/>
</dbReference>
<proteinExistence type="predicted"/>
<dbReference type="InterPro" id="IPR010838">
    <property type="entry name" value="DUF1444"/>
</dbReference>
<keyword evidence="2" id="KW-1185">Reference proteome</keyword>